<comment type="subcellular location">
    <subcellularLocation>
        <location evidence="1 6">Membrane</location>
        <topology evidence="1 6">Multi-pass membrane protein</topology>
    </subcellularLocation>
</comment>
<evidence type="ECO:0000256" key="2">
    <source>
        <dbReference type="ARBA" id="ARBA00009190"/>
    </source>
</evidence>
<feature type="transmembrane region" description="Helical" evidence="6">
    <location>
        <begin position="97"/>
        <end position="113"/>
    </location>
</feature>
<evidence type="ECO:0000256" key="6">
    <source>
        <dbReference type="RuleBase" id="RU365102"/>
    </source>
</evidence>
<dbReference type="AlphaFoldDB" id="A0A1I6HAF3"/>
<dbReference type="Pfam" id="PF01169">
    <property type="entry name" value="GDT1"/>
    <property type="match status" value="2"/>
</dbReference>
<dbReference type="InterPro" id="IPR001727">
    <property type="entry name" value="GDT1-like"/>
</dbReference>
<evidence type="ECO:0000256" key="4">
    <source>
        <dbReference type="ARBA" id="ARBA00022989"/>
    </source>
</evidence>
<feature type="transmembrane region" description="Helical" evidence="6">
    <location>
        <begin position="166"/>
        <end position="184"/>
    </location>
</feature>
<organism evidence="7 8">
    <name type="scientific">Pseudidiomarina maritima</name>
    <dbReference type="NCBI Taxonomy" id="519453"/>
    <lineage>
        <taxon>Bacteria</taxon>
        <taxon>Pseudomonadati</taxon>
        <taxon>Pseudomonadota</taxon>
        <taxon>Gammaproteobacteria</taxon>
        <taxon>Alteromonadales</taxon>
        <taxon>Idiomarinaceae</taxon>
        <taxon>Pseudidiomarina</taxon>
    </lineage>
</organism>
<keyword evidence="4 6" id="KW-1133">Transmembrane helix</keyword>
<dbReference type="PANTHER" id="PTHR12608:SF1">
    <property type="entry name" value="TRANSMEMBRANE PROTEIN 165"/>
    <property type="match status" value="1"/>
</dbReference>
<dbReference type="RefSeq" id="WP_092857472.1">
    <property type="nucleotide sequence ID" value="NZ_FOYU01000002.1"/>
</dbReference>
<feature type="transmembrane region" description="Helical" evidence="6">
    <location>
        <begin position="35"/>
        <end position="55"/>
    </location>
</feature>
<proteinExistence type="inferred from homology"/>
<feature type="transmembrane region" description="Helical" evidence="6">
    <location>
        <begin position="133"/>
        <end position="154"/>
    </location>
</feature>
<gene>
    <name evidence="7" type="ORF">SAMN04488070_1661</name>
</gene>
<keyword evidence="5 6" id="KW-0472">Membrane</keyword>
<comment type="similarity">
    <text evidence="2 6">Belongs to the GDT1 family.</text>
</comment>
<evidence type="ECO:0000256" key="5">
    <source>
        <dbReference type="ARBA" id="ARBA00023136"/>
    </source>
</evidence>
<feature type="transmembrane region" description="Helical" evidence="6">
    <location>
        <begin position="67"/>
        <end position="85"/>
    </location>
</feature>
<sequence>MDAFLTSTVTVALAEIGDKTQLLSLFLAARYRHKWSIIAGIFVATVLNHFVSAWFGSWIVGVLPENIATYIVAACFIAVGLWVLIPDKPDNDEHNEVRKYGAFIATTILFFIAEIGDKTQVATIVLGAQYTSVMAVTMGTTLGMMVANVPIVLLGGKLMQKLPLDLARYIASAVFILLGIVALFW</sequence>
<evidence type="ECO:0000313" key="7">
    <source>
        <dbReference type="EMBL" id="SFR51358.1"/>
    </source>
</evidence>
<reference evidence="8" key="1">
    <citation type="submission" date="2016-10" db="EMBL/GenBank/DDBJ databases">
        <authorList>
            <person name="Varghese N."/>
            <person name="Submissions S."/>
        </authorList>
    </citation>
    <scope>NUCLEOTIDE SEQUENCE [LARGE SCALE GENOMIC DNA]</scope>
    <source>
        <strain evidence="8">CGMCC 1.7285</strain>
    </source>
</reference>
<dbReference type="Proteomes" id="UP000199424">
    <property type="component" value="Unassembled WGS sequence"/>
</dbReference>
<name>A0A1I6HAF3_9GAMM</name>
<dbReference type="GO" id="GO:0046873">
    <property type="term" value="F:metal ion transmembrane transporter activity"/>
    <property type="evidence" value="ECO:0007669"/>
    <property type="project" value="InterPro"/>
</dbReference>
<dbReference type="PANTHER" id="PTHR12608">
    <property type="entry name" value="TRANSMEMBRANE PROTEIN HTP-1 RELATED"/>
    <property type="match status" value="1"/>
</dbReference>
<dbReference type="EMBL" id="FOYU01000002">
    <property type="protein sequence ID" value="SFR51358.1"/>
    <property type="molecule type" value="Genomic_DNA"/>
</dbReference>
<evidence type="ECO:0000313" key="8">
    <source>
        <dbReference type="Proteomes" id="UP000199424"/>
    </source>
</evidence>
<accession>A0A1I6HAF3</accession>
<dbReference type="GO" id="GO:0016020">
    <property type="term" value="C:membrane"/>
    <property type="evidence" value="ECO:0007669"/>
    <property type="project" value="UniProtKB-SubCell"/>
</dbReference>
<evidence type="ECO:0000256" key="3">
    <source>
        <dbReference type="ARBA" id="ARBA00022692"/>
    </source>
</evidence>
<keyword evidence="8" id="KW-1185">Reference proteome</keyword>
<keyword evidence="3 6" id="KW-0812">Transmembrane</keyword>
<protein>
    <recommendedName>
        <fullName evidence="6">GDT1 family protein</fullName>
    </recommendedName>
</protein>
<evidence type="ECO:0000256" key="1">
    <source>
        <dbReference type="ARBA" id="ARBA00004141"/>
    </source>
</evidence>